<dbReference type="EMBL" id="QXGC01003103">
    <property type="protein sequence ID" value="KAE9178616.1"/>
    <property type="molecule type" value="Genomic_DNA"/>
</dbReference>
<proteinExistence type="predicted"/>
<reference evidence="2 3" key="1">
    <citation type="submission" date="2018-09" db="EMBL/GenBank/DDBJ databases">
        <title>Genomic investigation of the strawberry pathogen Phytophthora fragariae indicates pathogenicity is determined by transcriptional variation in three key races.</title>
        <authorList>
            <person name="Adams T.M."/>
            <person name="Armitage A.D."/>
            <person name="Sobczyk M.K."/>
            <person name="Bates H.J."/>
            <person name="Dunwell J.M."/>
            <person name="Nellist C.F."/>
            <person name="Harrison R.J."/>
        </authorList>
    </citation>
    <scope>NUCLEOTIDE SEQUENCE [LARGE SCALE GENOMIC DNA]</scope>
    <source>
        <strain evidence="2 3">BC-23</strain>
    </source>
</reference>
<comment type="caution">
    <text evidence="2">The sequence shown here is derived from an EMBL/GenBank/DDBJ whole genome shotgun (WGS) entry which is preliminary data.</text>
</comment>
<evidence type="ECO:0000256" key="1">
    <source>
        <dbReference type="SAM" id="MobiDB-lite"/>
    </source>
</evidence>
<organism evidence="2 3">
    <name type="scientific">Phytophthora fragariae</name>
    <dbReference type="NCBI Taxonomy" id="53985"/>
    <lineage>
        <taxon>Eukaryota</taxon>
        <taxon>Sar</taxon>
        <taxon>Stramenopiles</taxon>
        <taxon>Oomycota</taxon>
        <taxon>Peronosporomycetes</taxon>
        <taxon>Peronosporales</taxon>
        <taxon>Peronosporaceae</taxon>
        <taxon>Phytophthora</taxon>
    </lineage>
</organism>
<feature type="region of interest" description="Disordered" evidence="1">
    <location>
        <begin position="42"/>
        <end position="73"/>
    </location>
</feature>
<sequence>MAEQTVDDFRSTFELLQSVEHLCRTGRVCKLADAVAVLADDDTESKAKKQRSQEVISSAPAAEGFGEGEPPPTALRISPAPKRTQAAKRKANKTKVQTLQRVTRRALLLARGLSKTPPTLTEVGCFFHESIVLRSLQKWYVVDATLMFVIDFTYLTEIMVQVELLSMNEADVHSKHIVQRMNVEQPVPQPTAILPREICTAAISDIDMRVEGEEGNTVYLARWDEFGYAKVDQLNTMM</sequence>
<protein>
    <submittedName>
        <fullName evidence="2">Uncharacterized protein</fullName>
    </submittedName>
</protein>
<name>A0A6G0MS42_9STRA</name>
<dbReference type="Proteomes" id="UP000476176">
    <property type="component" value="Unassembled WGS sequence"/>
</dbReference>
<dbReference type="AlphaFoldDB" id="A0A6G0MS42"/>
<gene>
    <name evidence="2" type="ORF">PF004_g25424</name>
</gene>
<evidence type="ECO:0000313" key="2">
    <source>
        <dbReference type="EMBL" id="KAE9178616.1"/>
    </source>
</evidence>
<accession>A0A6G0MS42</accession>
<evidence type="ECO:0000313" key="3">
    <source>
        <dbReference type="Proteomes" id="UP000476176"/>
    </source>
</evidence>